<dbReference type="GO" id="GO:0016301">
    <property type="term" value="F:kinase activity"/>
    <property type="evidence" value="ECO:0007669"/>
    <property type="project" value="UniProtKB-KW"/>
</dbReference>
<dbReference type="InterPro" id="IPR011712">
    <property type="entry name" value="Sig_transdc_His_kin_sub3_dim/P"/>
</dbReference>
<keyword evidence="5" id="KW-0547">Nucleotide-binding</keyword>
<keyword evidence="6 11" id="KW-0418">Kinase</keyword>
<keyword evidence="8" id="KW-0902">Two-component regulatory system</keyword>
<feature type="transmembrane region" description="Helical" evidence="9">
    <location>
        <begin position="108"/>
        <end position="141"/>
    </location>
</feature>
<dbReference type="PANTHER" id="PTHR24421">
    <property type="entry name" value="NITRATE/NITRITE SENSOR PROTEIN NARX-RELATED"/>
    <property type="match status" value="1"/>
</dbReference>
<dbReference type="InterPro" id="IPR050482">
    <property type="entry name" value="Sensor_HK_TwoCompSys"/>
</dbReference>
<sequence>MTPRAALAPLVAGSTWRRGVFLLLGGVLALPYGLLGVTFTQLLLDGSEVPRPLVYALLVIALLIAVVPLLLDGSRALEIAAVRALLGVDLPEPTPGHHGDRETRLRSALWIATHLIIGALVMVALITAVPMALAFIAQQFGIGAELTSRERFGPLDGRDSGWLTVAGMALLVGLGYAVAGLGALAGSMAPVLLGPAPAERIAALEAQATRLAERNRLARELHDSVGHALTVATLQAGAAREVLDTDPAFVRRALTAIEDVGRTAMDELDHVLGLLRETGGDRPSVAPQRTLADLDRLVTDARDAGLAVHAQRAGDPARVPAAVSREGYRIVQEGLTNAARYGRGPVTLRLDLHPDALELELINAVEHPEPADPGRGGRGLDGMRERVLLLGGRLTVGPDGDRWLIRARLPYEDGR</sequence>
<evidence type="ECO:0000256" key="8">
    <source>
        <dbReference type="ARBA" id="ARBA00023012"/>
    </source>
</evidence>
<protein>
    <recommendedName>
        <fullName evidence="2">histidine kinase</fullName>
        <ecNumber evidence="2">2.7.13.3</ecNumber>
    </recommendedName>
</protein>
<evidence type="ECO:0000256" key="9">
    <source>
        <dbReference type="SAM" id="Phobius"/>
    </source>
</evidence>
<dbReference type="PANTHER" id="PTHR24421:SF10">
    <property type="entry name" value="NITRATE_NITRITE SENSOR PROTEIN NARQ"/>
    <property type="match status" value="1"/>
</dbReference>
<evidence type="ECO:0000256" key="3">
    <source>
        <dbReference type="ARBA" id="ARBA00022553"/>
    </source>
</evidence>
<evidence type="ECO:0000256" key="7">
    <source>
        <dbReference type="ARBA" id="ARBA00022840"/>
    </source>
</evidence>
<dbReference type="EMBL" id="JBHSQS010000024">
    <property type="protein sequence ID" value="MFC5927047.1"/>
    <property type="molecule type" value="Genomic_DNA"/>
</dbReference>
<keyword evidence="4" id="KW-0808">Transferase</keyword>
<feature type="domain" description="Signal transduction histidine kinase subgroup 3 dimerisation and phosphoacceptor" evidence="10">
    <location>
        <begin position="213"/>
        <end position="278"/>
    </location>
</feature>
<comment type="caution">
    <text evidence="11">The sequence shown here is derived from an EMBL/GenBank/DDBJ whole genome shotgun (WGS) entry which is preliminary data.</text>
</comment>
<evidence type="ECO:0000256" key="1">
    <source>
        <dbReference type="ARBA" id="ARBA00000085"/>
    </source>
</evidence>
<feature type="transmembrane region" description="Helical" evidence="9">
    <location>
        <begin position="161"/>
        <end position="184"/>
    </location>
</feature>
<dbReference type="EC" id="2.7.13.3" evidence="2"/>
<evidence type="ECO:0000256" key="2">
    <source>
        <dbReference type="ARBA" id="ARBA00012438"/>
    </source>
</evidence>
<dbReference type="Gene3D" id="1.20.5.1930">
    <property type="match status" value="1"/>
</dbReference>
<comment type="catalytic activity">
    <reaction evidence="1">
        <text>ATP + protein L-histidine = ADP + protein N-phospho-L-histidine.</text>
        <dbReference type="EC" id="2.7.13.3"/>
    </reaction>
</comment>
<evidence type="ECO:0000313" key="12">
    <source>
        <dbReference type="Proteomes" id="UP001596226"/>
    </source>
</evidence>
<dbReference type="CDD" id="cd16917">
    <property type="entry name" value="HATPase_UhpB-NarQ-NarX-like"/>
    <property type="match status" value="1"/>
</dbReference>
<keyword evidence="7" id="KW-0067">ATP-binding</keyword>
<keyword evidence="9" id="KW-0812">Transmembrane</keyword>
<dbReference type="Gene3D" id="3.30.565.10">
    <property type="entry name" value="Histidine kinase-like ATPase, C-terminal domain"/>
    <property type="match status" value="1"/>
</dbReference>
<evidence type="ECO:0000259" key="10">
    <source>
        <dbReference type="Pfam" id="PF07730"/>
    </source>
</evidence>
<keyword evidence="9" id="KW-0472">Membrane</keyword>
<feature type="transmembrane region" description="Helical" evidence="9">
    <location>
        <begin position="20"/>
        <end position="40"/>
    </location>
</feature>
<proteinExistence type="predicted"/>
<feature type="transmembrane region" description="Helical" evidence="9">
    <location>
        <begin position="52"/>
        <end position="71"/>
    </location>
</feature>
<organism evidence="11 12">
    <name type="scientific">Micromonospora vulcania</name>
    <dbReference type="NCBI Taxonomy" id="1441873"/>
    <lineage>
        <taxon>Bacteria</taxon>
        <taxon>Bacillati</taxon>
        <taxon>Actinomycetota</taxon>
        <taxon>Actinomycetes</taxon>
        <taxon>Micromonosporales</taxon>
        <taxon>Micromonosporaceae</taxon>
        <taxon>Micromonospora</taxon>
    </lineage>
</organism>
<dbReference type="Proteomes" id="UP001596226">
    <property type="component" value="Unassembled WGS sequence"/>
</dbReference>
<gene>
    <name evidence="11" type="ORF">ACFQGL_27290</name>
</gene>
<keyword evidence="12" id="KW-1185">Reference proteome</keyword>
<dbReference type="RefSeq" id="WP_377515367.1">
    <property type="nucleotide sequence ID" value="NZ_JBHSQS010000024.1"/>
</dbReference>
<keyword evidence="3" id="KW-0597">Phosphoprotein</keyword>
<reference evidence="12" key="1">
    <citation type="journal article" date="2019" name="Int. J. Syst. Evol. Microbiol.">
        <title>The Global Catalogue of Microorganisms (GCM) 10K type strain sequencing project: providing services to taxonomists for standard genome sequencing and annotation.</title>
        <authorList>
            <consortium name="The Broad Institute Genomics Platform"/>
            <consortium name="The Broad Institute Genome Sequencing Center for Infectious Disease"/>
            <person name="Wu L."/>
            <person name="Ma J."/>
        </authorList>
    </citation>
    <scope>NUCLEOTIDE SEQUENCE [LARGE SCALE GENOMIC DNA]</scope>
    <source>
        <strain evidence="12">CGMCC 4.7144</strain>
    </source>
</reference>
<evidence type="ECO:0000256" key="6">
    <source>
        <dbReference type="ARBA" id="ARBA00022777"/>
    </source>
</evidence>
<keyword evidence="9" id="KW-1133">Transmembrane helix</keyword>
<dbReference type="SUPFAM" id="SSF55874">
    <property type="entry name" value="ATPase domain of HSP90 chaperone/DNA topoisomerase II/histidine kinase"/>
    <property type="match status" value="1"/>
</dbReference>
<dbReference type="Pfam" id="PF07730">
    <property type="entry name" value="HisKA_3"/>
    <property type="match status" value="1"/>
</dbReference>
<evidence type="ECO:0000256" key="4">
    <source>
        <dbReference type="ARBA" id="ARBA00022679"/>
    </source>
</evidence>
<accession>A0ABW1HFG2</accession>
<evidence type="ECO:0000313" key="11">
    <source>
        <dbReference type="EMBL" id="MFC5927047.1"/>
    </source>
</evidence>
<evidence type="ECO:0000256" key="5">
    <source>
        <dbReference type="ARBA" id="ARBA00022741"/>
    </source>
</evidence>
<name>A0ABW1HFG2_9ACTN</name>
<dbReference type="InterPro" id="IPR036890">
    <property type="entry name" value="HATPase_C_sf"/>
</dbReference>